<evidence type="ECO:0000256" key="6">
    <source>
        <dbReference type="PROSITE-ProRule" id="PRU00108"/>
    </source>
</evidence>
<dbReference type="InterPro" id="IPR042247">
    <property type="entry name" value="TLX1/2/3"/>
</dbReference>
<evidence type="ECO:0000256" key="2">
    <source>
        <dbReference type="ARBA" id="ARBA00022473"/>
    </source>
</evidence>
<dbReference type="Gene3D" id="1.10.10.60">
    <property type="entry name" value="Homeodomain-like"/>
    <property type="match status" value="1"/>
</dbReference>
<comment type="subcellular location">
    <subcellularLocation>
        <location evidence="1 6 7">Nucleus</location>
    </subcellularLocation>
</comment>
<organism evidence="9 10">
    <name type="scientific">Meloidogyne floridensis</name>
    <dbReference type="NCBI Taxonomy" id="298350"/>
    <lineage>
        <taxon>Eukaryota</taxon>
        <taxon>Metazoa</taxon>
        <taxon>Ecdysozoa</taxon>
        <taxon>Nematoda</taxon>
        <taxon>Chromadorea</taxon>
        <taxon>Rhabditida</taxon>
        <taxon>Tylenchina</taxon>
        <taxon>Tylenchomorpha</taxon>
        <taxon>Tylenchoidea</taxon>
        <taxon>Meloidogynidae</taxon>
        <taxon>Meloidogyninae</taxon>
        <taxon>Meloidogyne</taxon>
    </lineage>
</organism>
<evidence type="ECO:0000256" key="3">
    <source>
        <dbReference type="ARBA" id="ARBA00023125"/>
    </source>
</evidence>
<evidence type="ECO:0000256" key="4">
    <source>
        <dbReference type="ARBA" id="ARBA00023155"/>
    </source>
</evidence>
<dbReference type="PANTHER" id="PTHR45921">
    <property type="entry name" value="IP01054P"/>
    <property type="match status" value="1"/>
</dbReference>
<dbReference type="PANTHER" id="PTHR45921:SF6">
    <property type="entry name" value="C15"/>
    <property type="match status" value="1"/>
</dbReference>
<dbReference type="WBParaSite" id="scf7180000420571.g5474">
    <property type="protein sequence ID" value="scf7180000420571.g5474"/>
    <property type="gene ID" value="scf7180000420571.g5474"/>
</dbReference>
<dbReference type="InterPro" id="IPR001356">
    <property type="entry name" value="HD"/>
</dbReference>
<evidence type="ECO:0000313" key="9">
    <source>
        <dbReference type="Proteomes" id="UP000887560"/>
    </source>
</evidence>
<sequence>MSSFNISALLKEENNNNPPNKIEFNNNCPFSYLNQNNLKYQYLCQMERRRHLQIFLPKILFLPTNPFQLFFPNRLKSPFREDFNEKINFKNLIKNEENGNEIDKNKKNSLAEKRTNYKNRQRCCVDKRPRACFNKKQISLLEHRFSEQKYLASTERALLASQLKIRDGQVKTWFQNRRTKWRRKIDEEESKKKSERK</sequence>
<evidence type="ECO:0000256" key="7">
    <source>
        <dbReference type="RuleBase" id="RU000682"/>
    </source>
</evidence>
<feature type="DNA-binding region" description="Homeobox" evidence="6">
    <location>
        <begin position="126"/>
        <end position="185"/>
    </location>
</feature>
<evidence type="ECO:0000313" key="10">
    <source>
        <dbReference type="WBParaSite" id="scf7180000420571.g5474"/>
    </source>
</evidence>
<dbReference type="CDD" id="cd00086">
    <property type="entry name" value="homeodomain"/>
    <property type="match status" value="1"/>
</dbReference>
<keyword evidence="5 6" id="KW-0539">Nucleus</keyword>
<dbReference type="PROSITE" id="PS00027">
    <property type="entry name" value="HOMEOBOX_1"/>
    <property type="match status" value="1"/>
</dbReference>
<dbReference type="SUPFAM" id="SSF46689">
    <property type="entry name" value="Homeodomain-like"/>
    <property type="match status" value="1"/>
</dbReference>
<feature type="domain" description="Homeobox" evidence="8">
    <location>
        <begin position="124"/>
        <end position="184"/>
    </location>
</feature>
<accession>A0A915NP20</accession>
<proteinExistence type="predicted"/>
<keyword evidence="3 6" id="KW-0238">DNA-binding</keyword>
<keyword evidence="4 6" id="KW-0371">Homeobox</keyword>
<dbReference type="GO" id="GO:0048513">
    <property type="term" value="P:animal organ development"/>
    <property type="evidence" value="ECO:0007669"/>
    <property type="project" value="TreeGrafter"/>
</dbReference>
<dbReference type="AlphaFoldDB" id="A0A915NP20"/>
<reference evidence="10" key="1">
    <citation type="submission" date="2022-11" db="UniProtKB">
        <authorList>
            <consortium name="WormBaseParasite"/>
        </authorList>
    </citation>
    <scope>IDENTIFICATION</scope>
</reference>
<evidence type="ECO:0000256" key="1">
    <source>
        <dbReference type="ARBA" id="ARBA00004123"/>
    </source>
</evidence>
<protein>
    <submittedName>
        <fullName evidence="10">Homeobox domain-containing protein</fullName>
    </submittedName>
</protein>
<dbReference type="InterPro" id="IPR009057">
    <property type="entry name" value="Homeodomain-like_sf"/>
</dbReference>
<dbReference type="InterPro" id="IPR017970">
    <property type="entry name" value="Homeobox_CS"/>
</dbReference>
<dbReference type="GO" id="GO:0000978">
    <property type="term" value="F:RNA polymerase II cis-regulatory region sequence-specific DNA binding"/>
    <property type="evidence" value="ECO:0007669"/>
    <property type="project" value="TreeGrafter"/>
</dbReference>
<dbReference type="Proteomes" id="UP000887560">
    <property type="component" value="Unplaced"/>
</dbReference>
<keyword evidence="9" id="KW-1185">Reference proteome</keyword>
<dbReference type="GO" id="GO:0005634">
    <property type="term" value="C:nucleus"/>
    <property type="evidence" value="ECO:0007669"/>
    <property type="project" value="UniProtKB-SubCell"/>
</dbReference>
<name>A0A915NP20_9BILA</name>
<evidence type="ECO:0000256" key="5">
    <source>
        <dbReference type="ARBA" id="ARBA00023242"/>
    </source>
</evidence>
<keyword evidence="2" id="KW-0217">Developmental protein</keyword>
<dbReference type="Pfam" id="PF00046">
    <property type="entry name" value="Homeodomain"/>
    <property type="match status" value="1"/>
</dbReference>
<dbReference type="SMART" id="SM00389">
    <property type="entry name" value="HOX"/>
    <property type="match status" value="1"/>
</dbReference>
<dbReference type="GO" id="GO:0000981">
    <property type="term" value="F:DNA-binding transcription factor activity, RNA polymerase II-specific"/>
    <property type="evidence" value="ECO:0007669"/>
    <property type="project" value="InterPro"/>
</dbReference>
<dbReference type="PROSITE" id="PS50071">
    <property type="entry name" value="HOMEOBOX_2"/>
    <property type="match status" value="1"/>
</dbReference>
<evidence type="ECO:0000259" key="8">
    <source>
        <dbReference type="PROSITE" id="PS50071"/>
    </source>
</evidence>